<dbReference type="InterPro" id="IPR045390">
    <property type="entry name" value="ABC-3C_MC3"/>
</dbReference>
<gene>
    <name evidence="1" type="ORF">GGD41_006001</name>
</gene>
<dbReference type="Proteomes" id="UP000572540">
    <property type="component" value="Unassembled WGS sequence"/>
</dbReference>
<dbReference type="EMBL" id="JACCAU010000001">
    <property type="protein sequence ID" value="NYH18773.1"/>
    <property type="molecule type" value="Genomic_DNA"/>
</dbReference>
<evidence type="ECO:0000313" key="1">
    <source>
        <dbReference type="EMBL" id="NYH18773.1"/>
    </source>
</evidence>
<comment type="caution">
    <text evidence="1">The sequence shown here is derived from an EMBL/GenBank/DDBJ whole genome shotgun (WGS) entry which is preliminary data.</text>
</comment>
<organism evidence="1 2">
    <name type="scientific">Paraburkholderia bryophila</name>
    <dbReference type="NCBI Taxonomy" id="420952"/>
    <lineage>
        <taxon>Bacteria</taxon>
        <taxon>Pseudomonadati</taxon>
        <taxon>Pseudomonadota</taxon>
        <taxon>Betaproteobacteria</taxon>
        <taxon>Burkholderiales</taxon>
        <taxon>Burkholderiaceae</taxon>
        <taxon>Paraburkholderia</taxon>
    </lineage>
</organism>
<protein>
    <submittedName>
        <fullName evidence="1">Uncharacterized protein</fullName>
    </submittedName>
</protein>
<accession>A0A7Y9WF76</accession>
<dbReference type="AlphaFoldDB" id="A0A7Y9WF76"/>
<sequence length="161" mass="17573">MLLDEFDAIQNPALGAILIWRAVCGYYSESSNVDAAPATLAFIVLPLVFNEDLREVIGKTFKSSGIRKFESKFQKQVDLLFSIQDRADAMLDLSRRSLAISISSGLVTLTPATATLSPRTKTMPAAQTLGIPELTSAAEKIGIWAQQISLRELCSALRLEL</sequence>
<dbReference type="Pfam" id="PF20131">
    <property type="entry name" value="MC3"/>
    <property type="match status" value="1"/>
</dbReference>
<evidence type="ECO:0000313" key="2">
    <source>
        <dbReference type="Proteomes" id="UP000572540"/>
    </source>
</evidence>
<reference evidence="1 2" key="1">
    <citation type="submission" date="2020-07" db="EMBL/GenBank/DDBJ databases">
        <title>Exploring microbial biodiversity for novel pathways involved in the catabolism of aromatic compounds derived from lignin.</title>
        <authorList>
            <person name="Elkins J."/>
        </authorList>
    </citation>
    <scope>NUCLEOTIDE SEQUENCE [LARGE SCALE GENOMIC DNA]</scope>
    <source>
        <strain evidence="1 2">H2C3B</strain>
    </source>
</reference>
<name>A0A7Y9WF76_9BURK</name>
<dbReference type="RefSeq" id="WP_179706309.1">
    <property type="nucleotide sequence ID" value="NZ_JACCAU010000001.1"/>
</dbReference>
<proteinExistence type="predicted"/>